<accession>K1TKS9</accession>
<protein>
    <submittedName>
        <fullName evidence="1">Uncharacterized protein</fullName>
    </submittedName>
</protein>
<gene>
    <name evidence="1" type="ORF">LEA_08920</name>
</gene>
<feature type="non-terminal residue" evidence="1">
    <location>
        <position position="1"/>
    </location>
</feature>
<organism evidence="1">
    <name type="scientific">human gut metagenome</name>
    <dbReference type="NCBI Taxonomy" id="408170"/>
    <lineage>
        <taxon>unclassified sequences</taxon>
        <taxon>metagenomes</taxon>
        <taxon>organismal metagenomes</taxon>
    </lineage>
</organism>
<evidence type="ECO:0000313" key="1">
    <source>
        <dbReference type="EMBL" id="EKC68184.1"/>
    </source>
</evidence>
<sequence length="27" mass="3175">LPRAGDELPRIRIYNTSRTATVFLREE</sequence>
<name>K1TKS9_9ZZZZ</name>
<comment type="caution">
    <text evidence="1">The sequence shown here is derived from an EMBL/GenBank/DDBJ whole genome shotgun (WGS) entry which is preliminary data.</text>
</comment>
<proteinExistence type="predicted"/>
<dbReference type="AlphaFoldDB" id="K1TKS9"/>
<reference evidence="1" key="1">
    <citation type="journal article" date="2013" name="Environ. Microbiol.">
        <title>Microbiota from the distal guts of lean and obese adolescents exhibit partial functional redundancy besides clear differences in community structure.</title>
        <authorList>
            <person name="Ferrer M."/>
            <person name="Ruiz A."/>
            <person name="Lanza F."/>
            <person name="Haange S.B."/>
            <person name="Oberbach A."/>
            <person name="Till H."/>
            <person name="Bargiela R."/>
            <person name="Campoy C."/>
            <person name="Segura M.T."/>
            <person name="Richter M."/>
            <person name="von Bergen M."/>
            <person name="Seifert J."/>
            <person name="Suarez A."/>
        </authorList>
    </citation>
    <scope>NUCLEOTIDE SEQUENCE</scope>
</reference>
<dbReference type="EMBL" id="AJWY01005963">
    <property type="protein sequence ID" value="EKC68184.1"/>
    <property type="molecule type" value="Genomic_DNA"/>
</dbReference>